<accession>A0A9P7C228</accession>
<dbReference type="InterPro" id="IPR036691">
    <property type="entry name" value="Endo/exonu/phosph_ase_sf"/>
</dbReference>
<name>A0A9P7C228_RHIOR</name>
<proteinExistence type="predicted"/>
<protein>
    <recommendedName>
        <fullName evidence="4">Endonuclease/exonuclease/phosphatase domain-containing protein</fullName>
    </recommendedName>
</protein>
<evidence type="ECO:0008006" key="4">
    <source>
        <dbReference type="Google" id="ProtNLM"/>
    </source>
</evidence>
<dbReference type="SUPFAM" id="SSF56219">
    <property type="entry name" value="DNase I-like"/>
    <property type="match status" value="1"/>
</dbReference>
<dbReference type="EMBL" id="JAANIT010005294">
    <property type="protein sequence ID" value="KAG1531701.1"/>
    <property type="molecule type" value="Genomic_DNA"/>
</dbReference>
<feature type="region of interest" description="Disordered" evidence="1">
    <location>
        <begin position="108"/>
        <end position="130"/>
    </location>
</feature>
<feature type="compositionally biased region" description="Acidic residues" evidence="1">
    <location>
        <begin position="64"/>
        <end position="80"/>
    </location>
</feature>
<evidence type="ECO:0000313" key="2">
    <source>
        <dbReference type="EMBL" id="KAG1531701.1"/>
    </source>
</evidence>
<gene>
    <name evidence="2" type="ORF">G6F51_013414</name>
</gene>
<evidence type="ECO:0000313" key="3">
    <source>
        <dbReference type="Proteomes" id="UP000717996"/>
    </source>
</evidence>
<feature type="region of interest" description="Disordered" evidence="1">
    <location>
        <begin position="50"/>
        <end position="93"/>
    </location>
</feature>
<dbReference type="AlphaFoldDB" id="A0A9P7C228"/>
<comment type="caution">
    <text evidence="2">The sequence shown here is derived from an EMBL/GenBank/DDBJ whole genome shotgun (WGS) entry which is preliminary data.</text>
</comment>
<sequence>MLLGTIGLHRAAIVIKKGTQKLNVLNPEPVSFATPAIKMVTDPLSVREKISPSLSLDQTATTPDTDDDPDDFEYQEEGGEDMSITSEGTSDDRIDNEELSQLKQDLGMPALPTHNIDNRSEPNDLTDTSSYTANKELTTIVWTTDDLNSEQRGSSPEGLIKTHAPQIQKDYIRYLRLQKYDILCFQETHASTPELIQSLDIYFQAKESHWTPHVGILSFNSNFYITTIDTSATFISTRFQLCKVEHPQHFYDPFYILNIYAPAHSNKERREFFDKLTVMLYAMQEHIQ</sequence>
<dbReference type="Proteomes" id="UP000717996">
    <property type="component" value="Unassembled WGS sequence"/>
</dbReference>
<reference evidence="2" key="1">
    <citation type="journal article" date="2020" name="Microb. Genom.">
        <title>Genetic diversity of clinical and environmental Mucorales isolates obtained from an investigation of mucormycosis cases among solid organ transplant recipients.</title>
        <authorList>
            <person name="Nguyen M.H."/>
            <person name="Kaul D."/>
            <person name="Muto C."/>
            <person name="Cheng S.J."/>
            <person name="Richter R.A."/>
            <person name="Bruno V.M."/>
            <person name="Liu G."/>
            <person name="Beyhan S."/>
            <person name="Sundermann A.J."/>
            <person name="Mounaud S."/>
            <person name="Pasculle A.W."/>
            <person name="Nierman W.C."/>
            <person name="Driscoll E."/>
            <person name="Cumbie R."/>
            <person name="Clancy C.J."/>
            <person name="Dupont C.L."/>
        </authorList>
    </citation>
    <scope>NUCLEOTIDE SEQUENCE</scope>
    <source>
        <strain evidence="2">GL16</strain>
    </source>
</reference>
<dbReference type="Gene3D" id="3.60.10.10">
    <property type="entry name" value="Endonuclease/exonuclease/phosphatase"/>
    <property type="match status" value="1"/>
</dbReference>
<organism evidence="2 3">
    <name type="scientific">Rhizopus oryzae</name>
    <name type="common">Mucormycosis agent</name>
    <name type="synonym">Rhizopus arrhizus var. delemar</name>
    <dbReference type="NCBI Taxonomy" id="64495"/>
    <lineage>
        <taxon>Eukaryota</taxon>
        <taxon>Fungi</taxon>
        <taxon>Fungi incertae sedis</taxon>
        <taxon>Mucoromycota</taxon>
        <taxon>Mucoromycotina</taxon>
        <taxon>Mucoromycetes</taxon>
        <taxon>Mucorales</taxon>
        <taxon>Mucorineae</taxon>
        <taxon>Rhizopodaceae</taxon>
        <taxon>Rhizopus</taxon>
    </lineage>
</organism>
<evidence type="ECO:0000256" key="1">
    <source>
        <dbReference type="SAM" id="MobiDB-lite"/>
    </source>
</evidence>